<dbReference type="OrthoDB" id="1668230at2759"/>
<dbReference type="Proteomes" id="UP000054560">
    <property type="component" value="Unassembled WGS sequence"/>
</dbReference>
<dbReference type="GO" id="GO:0004674">
    <property type="term" value="F:protein serine/threonine kinase activity"/>
    <property type="evidence" value="ECO:0007669"/>
    <property type="project" value="UniProtKB-KW"/>
</dbReference>
<organism evidence="11 12">
    <name type="scientific">Sphaeroforma arctica JP610</name>
    <dbReference type="NCBI Taxonomy" id="667725"/>
    <lineage>
        <taxon>Eukaryota</taxon>
        <taxon>Ichthyosporea</taxon>
        <taxon>Ichthyophonida</taxon>
        <taxon>Sphaeroforma</taxon>
    </lineage>
</organism>
<keyword evidence="12" id="KW-1185">Reference proteome</keyword>
<evidence type="ECO:0000256" key="6">
    <source>
        <dbReference type="ARBA" id="ARBA00022840"/>
    </source>
</evidence>
<protein>
    <recommendedName>
        <fullName evidence="1">non-specific serine/threonine protein kinase</fullName>
        <ecNumber evidence="1">2.7.11.1</ecNumber>
    </recommendedName>
</protein>
<feature type="region of interest" description="Disordered" evidence="9">
    <location>
        <begin position="224"/>
        <end position="257"/>
    </location>
</feature>
<name>A0A0L0GE16_9EUKA</name>
<dbReference type="eggNOG" id="KOG1093">
    <property type="taxonomic scope" value="Eukaryota"/>
</dbReference>
<keyword evidence="5 11" id="KW-0418">Kinase</keyword>
<dbReference type="InterPro" id="IPR050660">
    <property type="entry name" value="NEK_Ser/Thr_kinase"/>
</dbReference>
<feature type="region of interest" description="Disordered" evidence="9">
    <location>
        <begin position="162"/>
        <end position="209"/>
    </location>
</feature>
<evidence type="ECO:0000256" key="8">
    <source>
        <dbReference type="ARBA" id="ARBA00048679"/>
    </source>
</evidence>
<dbReference type="PANTHER" id="PTHR43671">
    <property type="entry name" value="SERINE/THREONINE-PROTEIN KINASE NEK"/>
    <property type="match status" value="1"/>
</dbReference>
<comment type="catalytic activity">
    <reaction evidence="7">
        <text>L-threonyl-[protein] + ATP = O-phospho-L-threonyl-[protein] + ADP + H(+)</text>
        <dbReference type="Rhea" id="RHEA:46608"/>
        <dbReference type="Rhea" id="RHEA-COMP:11060"/>
        <dbReference type="Rhea" id="RHEA-COMP:11605"/>
        <dbReference type="ChEBI" id="CHEBI:15378"/>
        <dbReference type="ChEBI" id="CHEBI:30013"/>
        <dbReference type="ChEBI" id="CHEBI:30616"/>
        <dbReference type="ChEBI" id="CHEBI:61977"/>
        <dbReference type="ChEBI" id="CHEBI:456216"/>
        <dbReference type="EC" id="2.7.11.1"/>
    </reaction>
</comment>
<dbReference type="InterPro" id="IPR000719">
    <property type="entry name" value="Prot_kinase_dom"/>
</dbReference>
<feature type="domain" description="Protein kinase" evidence="10">
    <location>
        <begin position="1"/>
        <end position="586"/>
    </location>
</feature>
<evidence type="ECO:0000256" key="3">
    <source>
        <dbReference type="ARBA" id="ARBA00022679"/>
    </source>
</evidence>
<dbReference type="InterPro" id="IPR011009">
    <property type="entry name" value="Kinase-like_dom_sf"/>
</dbReference>
<dbReference type="SMART" id="SM00220">
    <property type="entry name" value="S_TKc"/>
    <property type="match status" value="1"/>
</dbReference>
<evidence type="ECO:0000313" key="11">
    <source>
        <dbReference type="EMBL" id="KNC86503.1"/>
    </source>
</evidence>
<dbReference type="RefSeq" id="XP_014160405.1">
    <property type="nucleotide sequence ID" value="XM_014304930.1"/>
</dbReference>
<feature type="non-terminal residue" evidence="11">
    <location>
        <position position="1"/>
    </location>
</feature>
<evidence type="ECO:0000256" key="9">
    <source>
        <dbReference type="SAM" id="MobiDB-lite"/>
    </source>
</evidence>
<evidence type="ECO:0000313" key="12">
    <source>
        <dbReference type="Proteomes" id="UP000054560"/>
    </source>
</evidence>
<dbReference type="SUPFAM" id="SSF56112">
    <property type="entry name" value="Protein kinase-like (PK-like)"/>
    <property type="match status" value="1"/>
</dbReference>
<reference evidence="11 12" key="1">
    <citation type="submission" date="2011-02" db="EMBL/GenBank/DDBJ databases">
        <title>The Genome Sequence of Sphaeroforma arctica JP610.</title>
        <authorList>
            <consortium name="The Broad Institute Genome Sequencing Platform"/>
            <person name="Russ C."/>
            <person name="Cuomo C."/>
            <person name="Young S.K."/>
            <person name="Zeng Q."/>
            <person name="Gargeya S."/>
            <person name="Alvarado L."/>
            <person name="Berlin A."/>
            <person name="Chapman S.B."/>
            <person name="Chen Z."/>
            <person name="Freedman E."/>
            <person name="Gellesch M."/>
            <person name="Goldberg J."/>
            <person name="Griggs A."/>
            <person name="Gujja S."/>
            <person name="Heilman E."/>
            <person name="Heiman D."/>
            <person name="Howarth C."/>
            <person name="Mehta T."/>
            <person name="Neiman D."/>
            <person name="Pearson M."/>
            <person name="Roberts A."/>
            <person name="Saif S."/>
            <person name="Shea T."/>
            <person name="Shenoy N."/>
            <person name="Sisk P."/>
            <person name="Stolte C."/>
            <person name="Sykes S."/>
            <person name="White J."/>
            <person name="Yandava C."/>
            <person name="Burger G."/>
            <person name="Gray M.W."/>
            <person name="Holland P.W.H."/>
            <person name="King N."/>
            <person name="Lang F.B.F."/>
            <person name="Roger A.J."/>
            <person name="Ruiz-Trillo I."/>
            <person name="Haas B."/>
            <person name="Nusbaum C."/>
            <person name="Birren B."/>
        </authorList>
    </citation>
    <scope>NUCLEOTIDE SEQUENCE [LARGE SCALE GENOMIC DNA]</scope>
    <source>
        <strain evidence="11 12">JP610</strain>
    </source>
</reference>
<proteinExistence type="predicted"/>
<feature type="region of interest" description="Disordered" evidence="9">
    <location>
        <begin position="384"/>
        <end position="462"/>
    </location>
</feature>
<dbReference type="PROSITE" id="PS50011">
    <property type="entry name" value="PROTEIN_KINASE_DOM"/>
    <property type="match status" value="1"/>
</dbReference>
<keyword evidence="2 11" id="KW-0723">Serine/threonine-protein kinase</keyword>
<feature type="compositionally biased region" description="Low complexity" evidence="9">
    <location>
        <begin position="384"/>
        <end position="393"/>
    </location>
</feature>
<feature type="compositionally biased region" description="Basic and acidic residues" evidence="9">
    <location>
        <begin position="398"/>
        <end position="431"/>
    </location>
</feature>
<sequence length="588" mass="64010">SNRHPGTRYREIGHTHNGIQPVVVPPLLYCESMGSLGVHIFTAISLSGAERADNGLPYTPYSVNMTGRFESLKGIRHPHLCEYIDLVIGDHERVMVVSEAYTTTLSDVIASGVPIPEDQIRHWTVQIVCALHHLNTLGTCHRHLSPESIQLTIPYEMRKTWTDSAEEKSSTHSSLSRTESMGQAARFDDGTDNIGAAQRPGSQDTRQRCCRRECTPDKFIIQPTGATRTRPTTDAEHTNGCQCKPSRHKGPEGTKFSGGDVRLSGYGDFYLTANGAEVAFPFGVPEYMAPELLALEFAKASTDPGSVIPVHTTHPVLSVDPKGRHIPLPGCHSDCDETSAVGNVASDVVVDAGANPKFDVWALGLILLELTLGSYLWQRDRGATADTAARSTGNNNLRSDKDIRNADRRNASEYGTSHHDGKHSNGGDSRKKSSLGEAKGSRYGPASVRADGNQGNASRPVRKSEDLEELLCDILMLAQDVPLDVGGTADEDCVGVGIGGEKSADQDDKSFSVLPGERYSTRSALQKICMSHAALLEERFADCFNRDTGVVNLPMSDEMRDFISLCLRIRPGERPTPGQLLQHPFLNM</sequence>
<dbReference type="EMBL" id="KQ241648">
    <property type="protein sequence ID" value="KNC86503.1"/>
    <property type="molecule type" value="Genomic_DNA"/>
</dbReference>
<accession>A0A0L0GE16</accession>
<evidence type="ECO:0000256" key="1">
    <source>
        <dbReference type="ARBA" id="ARBA00012513"/>
    </source>
</evidence>
<evidence type="ECO:0000256" key="2">
    <source>
        <dbReference type="ARBA" id="ARBA00022527"/>
    </source>
</evidence>
<evidence type="ECO:0000256" key="5">
    <source>
        <dbReference type="ARBA" id="ARBA00022777"/>
    </source>
</evidence>
<dbReference type="GeneID" id="25901837"/>
<dbReference type="Gene3D" id="1.10.510.10">
    <property type="entry name" value="Transferase(Phosphotransferase) domain 1"/>
    <property type="match status" value="3"/>
</dbReference>
<dbReference type="GO" id="GO:0005524">
    <property type="term" value="F:ATP binding"/>
    <property type="evidence" value="ECO:0007669"/>
    <property type="project" value="UniProtKB-KW"/>
</dbReference>
<dbReference type="PANTHER" id="PTHR43671:SF98">
    <property type="entry name" value="SERINE_THREONINE-PROTEIN KINASE NEK11"/>
    <property type="match status" value="1"/>
</dbReference>
<keyword evidence="3" id="KW-0808">Transferase</keyword>
<comment type="catalytic activity">
    <reaction evidence="8">
        <text>L-seryl-[protein] + ATP = O-phospho-L-seryl-[protein] + ADP + H(+)</text>
        <dbReference type="Rhea" id="RHEA:17989"/>
        <dbReference type="Rhea" id="RHEA-COMP:9863"/>
        <dbReference type="Rhea" id="RHEA-COMP:11604"/>
        <dbReference type="ChEBI" id="CHEBI:15378"/>
        <dbReference type="ChEBI" id="CHEBI:29999"/>
        <dbReference type="ChEBI" id="CHEBI:30616"/>
        <dbReference type="ChEBI" id="CHEBI:83421"/>
        <dbReference type="ChEBI" id="CHEBI:456216"/>
        <dbReference type="EC" id="2.7.11.1"/>
    </reaction>
</comment>
<evidence type="ECO:0000256" key="7">
    <source>
        <dbReference type="ARBA" id="ARBA00047899"/>
    </source>
</evidence>
<feature type="compositionally biased region" description="Low complexity" evidence="9">
    <location>
        <begin position="171"/>
        <end position="180"/>
    </location>
</feature>
<evidence type="ECO:0000259" key="10">
    <source>
        <dbReference type="PROSITE" id="PS50011"/>
    </source>
</evidence>
<keyword evidence="4" id="KW-0547">Nucleotide-binding</keyword>
<gene>
    <name evidence="11" type="ORF">SARC_01333</name>
</gene>
<evidence type="ECO:0000256" key="4">
    <source>
        <dbReference type="ARBA" id="ARBA00022741"/>
    </source>
</evidence>
<keyword evidence="6" id="KW-0067">ATP-binding</keyword>
<dbReference type="AlphaFoldDB" id="A0A0L0GE16"/>
<dbReference type="EC" id="2.7.11.1" evidence="1"/>